<feature type="domain" description="Penicillin-binding protein transpeptidase" evidence="1">
    <location>
        <begin position="265"/>
        <end position="543"/>
    </location>
</feature>
<dbReference type="Pfam" id="PF00905">
    <property type="entry name" value="Transpeptidase"/>
    <property type="match status" value="1"/>
</dbReference>
<dbReference type="Proteomes" id="UP001522868">
    <property type="component" value="Unassembled WGS sequence"/>
</dbReference>
<reference evidence="3 4" key="1">
    <citation type="submission" date="2022-04" db="EMBL/GenBank/DDBJ databases">
        <title>Streptomyces sp. nov. LCR6-01 isolated from Lichen of Dirinaria sp.</title>
        <authorList>
            <person name="Kanchanasin P."/>
            <person name="Tanasupawat S."/>
            <person name="Phongsopitanun W."/>
        </authorList>
    </citation>
    <scope>NUCLEOTIDE SEQUENCE [LARGE SCALE GENOMIC DNA]</scope>
    <source>
        <strain evidence="3 4">LCR6-01</strain>
    </source>
</reference>
<evidence type="ECO:0000259" key="2">
    <source>
        <dbReference type="Pfam" id="PF05223"/>
    </source>
</evidence>
<evidence type="ECO:0000313" key="3">
    <source>
        <dbReference type="EMBL" id="MCK8680176.1"/>
    </source>
</evidence>
<gene>
    <name evidence="3" type="ORF">M1O15_22805</name>
</gene>
<sequence length="546" mass="55763">MRSGAKVAIVGGAFVLVAGGVGYAGFNLWNGITGGVDNVGEARPLKASGPITAEETERTSRDFLAAWAKGDAEAAGQLTNDPANATPVVGSFREAAHVAKAVITPGTASGTTVPYTVKATVSHQGHSKVLSYSSKLTVVRGATTGRPLVDWAPTVLHPKLTKGASLRTGEAETAAIEAVDRQGRKLTREKYPSLGTVLDTLRTRYADQVEGEPGIETWIEPASADAPNQTLLTLTKGVPGKLRTTLDAEVQAAAERAVKRFGQASVVAIRPSTGEISAVANNPATGFNTAMQGAQAPGSTMKIVTAAMMLDRGVVDGPSSPVECPEEVQWKGGTFHNLDHFSIPDGGSLTESFRRSCNTAFIKAVGPLSEKDVEDTALGETARKYFGLGGVWSTGIPSSDASVPASQGSETAASYIGQGKVTMNALSVASIAATAKSGAFHQPVLVPKELIKGEITTAQPLPGNIASALRAMMSATATTGTGAQAMASVGGDKGAKTGSAEVDGQSSSNSWFTGYADDLAAASVVQSGGHGGDSAGKVVADVLNAR</sequence>
<proteinExistence type="predicted"/>
<dbReference type="InterPro" id="IPR012338">
    <property type="entry name" value="Beta-lactam/transpept-like"/>
</dbReference>
<evidence type="ECO:0000313" key="4">
    <source>
        <dbReference type="Proteomes" id="UP001522868"/>
    </source>
</evidence>
<dbReference type="Gene3D" id="3.40.710.10">
    <property type="entry name" value="DD-peptidase/beta-lactamase superfamily"/>
    <property type="match status" value="1"/>
</dbReference>
<protein>
    <submittedName>
        <fullName evidence="3">Penicillin-binding transpeptidase domain-containing protein</fullName>
    </submittedName>
</protein>
<dbReference type="Pfam" id="PF05223">
    <property type="entry name" value="MecA_N"/>
    <property type="match status" value="1"/>
</dbReference>
<organism evidence="3 4">
    <name type="scientific">Streptomyces lichenis</name>
    <dbReference type="NCBI Taxonomy" id="2306967"/>
    <lineage>
        <taxon>Bacteria</taxon>
        <taxon>Bacillati</taxon>
        <taxon>Actinomycetota</taxon>
        <taxon>Actinomycetes</taxon>
        <taxon>Kitasatosporales</taxon>
        <taxon>Streptomycetaceae</taxon>
        <taxon>Streptomyces</taxon>
    </lineage>
</organism>
<name>A0ABT0IFV5_9ACTN</name>
<dbReference type="RefSeq" id="WP_248635991.1">
    <property type="nucleotide sequence ID" value="NZ_JALPTH010000024.1"/>
</dbReference>
<dbReference type="InterPro" id="IPR001460">
    <property type="entry name" value="PCN-bd_Tpept"/>
</dbReference>
<accession>A0ABT0IFV5</accession>
<dbReference type="EMBL" id="JALPTH010000024">
    <property type="protein sequence ID" value="MCK8680176.1"/>
    <property type="molecule type" value="Genomic_DNA"/>
</dbReference>
<keyword evidence="4" id="KW-1185">Reference proteome</keyword>
<dbReference type="PANTHER" id="PTHR30627:SF24">
    <property type="entry name" value="PENICILLIN-BINDING PROTEIN 4B"/>
    <property type="match status" value="1"/>
</dbReference>
<dbReference type="SUPFAM" id="SSF56601">
    <property type="entry name" value="beta-lactamase/transpeptidase-like"/>
    <property type="match status" value="1"/>
</dbReference>
<comment type="caution">
    <text evidence="3">The sequence shown here is derived from an EMBL/GenBank/DDBJ whole genome shotgun (WGS) entry which is preliminary data.</text>
</comment>
<dbReference type="InterPro" id="IPR007887">
    <property type="entry name" value="MecA_N"/>
</dbReference>
<evidence type="ECO:0000259" key="1">
    <source>
        <dbReference type="Pfam" id="PF00905"/>
    </source>
</evidence>
<dbReference type="InterPro" id="IPR050515">
    <property type="entry name" value="Beta-lactam/transpept"/>
</dbReference>
<dbReference type="PANTHER" id="PTHR30627">
    <property type="entry name" value="PEPTIDOGLYCAN D,D-TRANSPEPTIDASE"/>
    <property type="match status" value="1"/>
</dbReference>
<feature type="domain" description="NTF2-like N-terminal transpeptidase" evidence="2">
    <location>
        <begin position="58"/>
        <end position="163"/>
    </location>
</feature>